<dbReference type="AlphaFoldDB" id="A0A1E3QID3"/>
<accession>A0A1E3QID3</accession>
<dbReference type="Proteomes" id="UP000094336">
    <property type="component" value="Unassembled WGS sequence"/>
</dbReference>
<proteinExistence type="predicted"/>
<dbReference type="EMBL" id="KV454441">
    <property type="protein sequence ID" value="ODQ77400.1"/>
    <property type="molecule type" value="Genomic_DNA"/>
</dbReference>
<name>A0A1E3QID3_9ASCO</name>
<evidence type="ECO:0000313" key="1">
    <source>
        <dbReference type="EMBL" id="ODQ77400.1"/>
    </source>
</evidence>
<gene>
    <name evidence="1" type="ORF">BABINDRAFT_163646</name>
</gene>
<protein>
    <submittedName>
        <fullName evidence="1">Uncharacterized protein</fullName>
    </submittedName>
</protein>
<keyword evidence="2" id="KW-1185">Reference proteome</keyword>
<dbReference type="GeneID" id="30147878"/>
<sequence>MVISHFPQKEVGKRSGFLLPSLTKEGLIDSPRDWITKATPVLSPSRELVRFPRHHV</sequence>
<reference evidence="2" key="1">
    <citation type="submission" date="2016-05" db="EMBL/GenBank/DDBJ databases">
        <title>Comparative genomics of biotechnologically important yeasts.</title>
        <authorList>
            <consortium name="DOE Joint Genome Institute"/>
            <person name="Riley R."/>
            <person name="Haridas S."/>
            <person name="Wolfe K.H."/>
            <person name="Lopes M.R."/>
            <person name="Hittinger C.T."/>
            <person name="Goker M."/>
            <person name="Salamov A."/>
            <person name="Wisecaver J."/>
            <person name="Long T.M."/>
            <person name="Aerts A.L."/>
            <person name="Barry K."/>
            <person name="Choi C."/>
            <person name="Clum A."/>
            <person name="Coughlan A.Y."/>
            <person name="Deshpande S."/>
            <person name="Douglass A.P."/>
            <person name="Hanson S.J."/>
            <person name="Klenk H.-P."/>
            <person name="Labutti K."/>
            <person name="Lapidus A."/>
            <person name="Lindquist E."/>
            <person name="Lipzen A."/>
            <person name="Meier-Kolthoff J.P."/>
            <person name="Ohm R.A."/>
            <person name="Otillar R.P."/>
            <person name="Pangilinan J."/>
            <person name="Peng Y."/>
            <person name="Rokas A."/>
            <person name="Rosa C.A."/>
            <person name="Scheuner C."/>
            <person name="Sibirny A.A."/>
            <person name="Slot J.C."/>
            <person name="Stielow J.B."/>
            <person name="Sun H."/>
            <person name="Kurtzman C.P."/>
            <person name="Blackwell M."/>
            <person name="Grigoriev I.V."/>
            <person name="Jeffries T.W."/>
        </authorList>
    </citation>
    <scope>NUCLEOTIDE SEQUENCE [LARGE SCALE GENOMIC DNA]</scope>
    <source>
        <strain evidence="2">NRRL Y-12698</strain>
    </source>
</reference>
<evidence type="ECO:0000313" key="2">
    <source>
        <dbReference type="Proteomes" id="UP000094336"/>
    </source>
</evidence>
<organism evidence="1 2">
    <name type="scientific">Babjeviella inositovora NRRL Y-12698</name>
    <dbReference type="NCBI Taxonomy" id="984486"/>
    <lineage>
        <taxon>Eukaryota</taxon>
        <taxon>Fungi</taxon>
        <taxon>Dikarya</taxon>
        <taxon>Ascomycota</taxon>
        <taxon>Saccharomycotina</taxon>
        <taxon>Pichiomycetes</taxon>
        <taxon>Serinales incertae sedis</taxon>
        <taxon>Babjeviella</taxon>
    </lineage>
</organism>
<dbReference type="RefSeq" id="XP_018982728.1">
    <property type="nucleotide sequence ID" value="XM_019130025.1"/>
</dbReference>